<dbReference type="InterPro" id="IPR043773">
    <property type="entry name" value="JetA"/>
</dbReference>
<dbReference type="Pfam" id="PF18982">
    <property type="entry name" value="JetA"/>
    <property type="match status" value="1"/>
</dbReference>
<dbReference type="KEGG" id="rfo:REIFOR_01206"/>
<dbReference type="RefSeq" id="WP_227003776.1">
    <property type="nucleotide sequence ID" value="NZ_CP011797.1"/>
</dbReference>
<keyword evidence="2" id="KW-1185">Reference proteome</keyword>
<name>A0A2K8KNX9_9GAMM</name>
<organism evidence="1 2">
    <name type="scientific">Reinekea forsetii</name>
    <dbReference type="NCBI Taxonomy" id="1336806"/>
    <lineage>
        <taxon>Bacteria</taxon>
        <taxon>Pseudomonadati</taxon>
        <taxon>Pseudomonadota</taxon>
        <taxon>Gammaproteobacteria</taxon>
        <taxon>Oceanospirillales</taxon>
        <taxon>Saccharospirillaceae</taxon>
        <taxon>Reinekea</taxon>
    </lineage>
</organism>
<accession>A0A2K8KNX9</accession>
<gene>
    <name evidence="1" type="ORF">REIFOR_01206</name>
</gene>
<sequence length="506" mass="58627">MLERLFLARQPADFLMFFDQYRAQFFRPLTSKYREQVIECLRELYRRLYTSSSADYGHALSREDVIDTFSAALVRAPILAADDDEPDTRFRTNREQANWVLNQLIDYGWIEKQVDEASLQSSFNFSRYGRTFTEPFVASGSASIRTRHRNTRNVRNAINSFMETGEAYDLLDAWEYSERIISDFTDVIAELDERKRSLVQQMESQVMVHQATIDFFDFMEKRFQPDLAIRLSADNVEKYRDEISQKIVQIRHQDRNFKQQVERRLRELLPEMVHEGQSVLWTLLDSIESRLQAASDIMLPALRKALQGFTKRADIIIRQMSYLASSSHNDMAKVCQQLVAQPRAEQDRLLVLAGDLMAVPRVGLVDPVHLYLHSRRSKRTFQLDVAEDRDEEFDRDAHRELVVQQWLDQAFLINDTQVRRFLARHLLAGEAVKTSDLPVDSAGELLSLAHAIEVGSANSLTDELQFSVEYSGSEPVASAYFHQQDQFEIRIRETLTAPEQGKNHAS</sequence>
<protein>
    <recommendedName>
        <fullName evidence="3">Flagellar protein FliT</fullName>
    </recommendedName>
</protein>
<dbReference type="EMBL" id="CP011797">
    <property type="protein sequence ID" value="ATX76352.1"/>
    <property type="molecule type" value="Genomic_DNA"/>
</dbReference>
<dbReference type="Proteomes" id="UP000229757">
    <property type="component" value="Chromosome"/>
</dbReference>
<evidence type="ECO:0000313" key="1">
    <source>
        <dbReference type="EMBL" id="ATX76352.1"/>
    </source>
</evidence>
<dbReference type="AlphaFoldDB" id="A0A2K8KNX9"/>
<reference evidence="1 2" key="1">
    <citation type="journal article" date="2017" name="Environ. Microbiol.">
        <title>Genomic and physiological analyses of 'Reinekea forsetii' reveal a versatile opportunistic lifestyle during spring algae blooms.</title>
        <authorList>
            <person name="Avci B."/>
            <person name="Hahnke R.L."/>
            <person name="Chafee M."/>
            <person name="Fischer T."/>
            <person name="Gruber-Vodicka H."/>
            <person name="Tegetmeyer H.E."/>
            <person name="Harder J."/>
            <person name="Fuchs B.M."/>
            <person name="Amann R.I."/>
            <person name="Teeling H."/>
        </authorList>
    </citation>
    <scope>NUCLEOTIDE SEQUENCE [LARGE SCALE GENOMIC DNA]</scope>
    <source>
        <strain evidence="1 2">Hel1_31_D35</strain>
    </source>
</reference>
<proteinExistence type="predicted"/>
<evidence type="ECO:0008006" key="3">
    <source>
        <dbReference type="Google" id="ProtNLM"/>
    </source>
</evidence>
<evidence type="ECO:0000313" key="2">
    <source>
        <dbReference type="Proteomes" id="UP000229757"/>
    </source>
</evidence>